<reference evidence="1 2" key="1">
    <citation type="submission" date="2024-01" db="EMBL/GenBank/DDBJ databases">
        <title>The complete chloroplast genome sequence of Lithospermum erythrorhizon: insights into the phylogenetic relationship among Boraginaceae species and the maternal lineages of purple gromwells.</title>
        <authorList>
            <person name="Okada T."/>
            <person name="Watanabe K."/>
        </authorList>
    </citation>
    <scope>NUCLEOTIDE SEQUENCE [LARGE SCALE GENOMIC DNA]</scope>
</reference>
<organism evidence="1 2">
    <name type="scientific">Lithospermum erythrorhizon</name>
    <name type="common">Purple gromwell</name>
    <name type="synonym">Lithospermum officinale var. erythrorhizon</name>
    <dbReference type="NCBI Taxonomy" id="34254"/>
    <lineage>
        <taxon>Eukaryota</taxon>
        <taxon>Viridiplantae</taxon>
        <taxon>Streptophyta</taxon>
        <taxon>Embryophyta</taxon>
        <taxon>Tracheophyta</taxon>
        <taxon>Spermatophyta</taxon>
        <taxon>Magnoliopsida</taxon>
        <taxon>eudicotyledons</taxon>
        <taxon>Gunneridae</taxon>
        <taxon>Pentapetalae</taxon>
        <taxon>asterids</taxon>
        <taxon>lamiids</taxon>
        <taxon>Boraginales</taxon>
        <taxon>Boraginaceae</taxon>
        <taxon>Boraginoideae</taxon>
        <taxon>Lithospermeae</taxon>
        <taxon>Lithospermum</taxon>
    </lineage>
</organism>
<sequence>MDDIDIHISVDDDGETIGEVDIGEMFDIQNTNNDGSTAASDTATTLEDPQIERNAYDKAPRAKKSIVHSEMVVVELPDGTKK</sequence>
<keyword evidence="2" id="KW-1185">Reference proteome</keyword>
<dbReference type="Proteomes" id="UP001454036">
    <property type="component" value="Unassembled WGS sequence"/>
</dbReference>
<accession>A0AAV3RI90</accession>
<evidence type="ECO:0000313" key="2">
    <source>
        <dbReference type="Proteomes" id="UP001454036"/>
    </source>
</evidence>
<dbReference type="AlphaFoldDB" id="A0AAV3RI90"/>
<name>A0AAV3RI90_LITER</name>
<proteinExistence type="predicted"/>
<evidence type="ECO:0000313" key="1">
    <source>
        <dbReference type="EMBL" id="GAA0175569.1"/>
    </source>
</evidence>
<gene>
    <name evidence="1" type="ORF">LIER_41939</name>
</gene>
<dbReference type="EMBL" id="BAABME010027429">
    <property type="protein sequence ID" value="GAA0175569.1"/>
    <property type="molecule type" value="Genomic_DNA"/>
</dbReference>
<comment type="caution">
    <text evidence="1">The sequence shown here is derived from an EMBL/GenBank/DDBJ whole genome shotgun (WGS) entry which is preliminary data.</text>
</comment>
<protein>
    <submittedName>
        <fullName evidence="1">Uncharacterized protein</fullName>
    </submittedName>
</protein>